<sequence>MVAVALDVGALRLLEEQLYLLICQYFRQLVLDLNGHHVLGWVRPYVSCGNHISEK</sequence>
<accession>A0A645G934</accession>
<evidence type="ECO:0000313" key="1">
    <source>
        <dbReference type="EMBL" id="MPN22626.1"/>
    </source>
</evidence>
<reference evidence="1" key="1">
    <citation type="submission" date="2019-08" db="EMBL/GenBank/DDBJ databases">
        <authorList>
            <person name="Kucharzyk K."/>
            <person name="Murdoch R.W."/>
            <person name="Higgins S."/>
            <person name="Loffler F."/>
        </authorList>
    </citation>
    <scope>NUCLEOTIDE SEQUENCE</scope>
</reference>
<dbReference type="AlphaFoldDB" id="A0A645G934"/>
<gene>
    <name evidence="1" type="ORF">SDC9_170009</name>
</gene>
<protein>
    <submittedName>
        <fullName evidence="1">Uncharacterized protein</fullName>
    </submittedName>
</protein>
<organism evidence="1">
    <name type="scientific">bioreactor metagenome</name>
    <dbReference type="NCBI Taxonomy" id="1076179"/>
    <lineage>
        <taxon>unclassified sequences</taxon>
        <taxon>metagenomes</taxon>
        <taxon>ecological metagenomes</taxon>
    </lineage>
</organism>
<comment type="caution">
    <text evidence="1">The sequence shown here is derived from an EMBL/GenBank/DDBJ whole genome shotgun (WGS) entry which is preliminary data.</text>
</comment>
<dbReference type="EMBL" id="VSSQ01070908">
    <property type="protein sequence ID" value="MPN22626.1"/>
    <property type="molecule type" value="Genomic_DNA"/>
</dbReference>
<proteinExistence type="predicted"/>
<name>A0A645G934_9ZZZZ</name>